<dbReference type="PANTHER" id="PTHR41259">
    <property type="entry name" value="DOUBLE-STRAND BREAK REPAIR RAD50 ATPASE, PUTATIVE-RELATED"/>
    <property type="match status" value="1"/>
</dbReference>
<keyword evidence="6" id="KW-1185">Reference proteome</keyword>
<evidence type="ECO:0000259" key="4">
    <source>
        <dbReference type="Pfam" id="PF13476"/>
    </source>
</evidence>
<feature type="transmembrane region" description="Helical" evidence="3">
    <location>
        <begin position="399"/>
        <end position="418"/>
    </location>
</feature>
<dbReference type="PANTHER" id="PTHR41259:SF1">
    <property type="entry name" value="DOUBLE-STRAND BREAK REPAIR RAD50 ATPASE, PUTATIVE-RELATED"/>
    <property type="match status" value="1"/>
</dbReference>
<dbReference type="GO" id="GO:0016887">
    <property type="term" value="F:ATP hydrolysis activity"/>
    <property type="evidence" value="ECO:0007669"/>
    <property type="project" value="InterPro"/>
</dbReference>
<keyword evidence="1" id="KW-0175">Coiled coil</keyword>
<gene>
    <name evidence="5" type="primary">sbcC-1</name>
    <name evidence="5" type="ORF">BPA01_41560</name>
</gene>
<dbReference type="Pfam" id="PF13476">
    <property type="entry name" value="AAA_23"/>
    <property type="match status" value="1"/>
</dbReference>
<feature type="coiled-coil region" evidence="1">
    <location>
        <begin position="525"/>
        <end position="595"/>
    </location>
</feature>
<protein>
    <submittedName>
        <fullName evidence="5">Nuclease SbcCD subunit C</fullName>
    </submittedName>
</protein>
<organism evidence="5 6">
    <name type="scientific">Brevibacillus parabrevis</name>
    <dbReference type="NCBI Taxonomy" id="54914"/>
    <lineage>
        <taxon>Bacteria</taxon>
        <taxon>Bacillati</taxon>
        <taxon>Bacillota</taxon>
        <taxon>Bacilli</taxon>
        <taxon>Bacillales</taxon>
        <taxon>Paenibacillaceae</taxon>
        <taxon>Brevibacillus</taxon>
    </lineage>
</organism>
<accession>A0A4Y3PRJ6</accession>
<dbReference type="STRING" id="54914.AV540_07350"/>
<feature type="domain" description="Rad50/SbcC-type AAA" evidence="4">
    <location>
        <begin position="6"/>
        <end position="239"/>
    </location>
</feature>
<evidence type="ECO:0000256" key="3">
    <source>
        <dbReference type="SAM" id="Phobius"/>
    </source>
</evidence>
<comment type="caution">
    <text evidence="5">The sequence shown here is derived from an EMBL/GenBank/DDBJ whole genome shotgun (WGS) entry which is preliminary data.</text>
</comment>
<feature type="coiled-coil region" evidence="1">
    <location>
        <begin position="194"/>
        <end position="259"/>
    </location>
</feature>
<dbReference type="InterPro" id="IPR027417">
    <property type="entry name" value="P-loop_NTPase"/>
</dbReference>
<sequence>MRIEELTVTGFGKWQGAAFRFAPGLNLFYAPNEAGKSTLLQAIFAALYGMKRDYVKTARYLPEYEKYRPWHQGEYETIITYQLGGKTYRLHRTLLKEREQTRLFLDPEWTELTDIYLEDRRKERNFLEKHLGLTRSLFTDLTWIRREPLEAAEHLLPSFADVQEASPLVHTILAELDRDLTSIGKKERAENTQMGKAASRVARKEQELADAEAAWRMITQLAQSIRGWEEERQGLEQRRARLQARMQKWQEQEQLLQERWQRSFTAVDRQEWDWWEQSAGSEEERQLHHQARKEVEKWGEPRTAAAPEAMPDQALNELAADYERGVALRKQREQRHLRLAELAVLALSTGPRSQSQGRGRTQRQGNQAKRRKGALRLWGVAGVFASLGAVGLATEHPVLGGSAIGLALLLAALGVVVLRAKGGANSSSPAAAIDSQQALEGEQLQQEIAALDAELAELVGRYGVSDWDTFLAKREELQRSVQEQRTVALENDLAKTRREELLAESWGEALRAILKREKRQCEEAGSDCLAQLAHIEAELQELREKTARAHGEMNAHESESVASARDEYEQAVQALRQLQQRRDALQLARDTLLEAQGEWKRDVTPDVNRIASEVMSQITAGAYCDVRLDPGEGFAVRLLEPSRKQIVSQEQCSTGTADQLYLAQRLALLHHVSKRTEPLPLFLDDHFVHYDDERLRRTLAYVAELAAEQQVFLFTCHERERRMLESLLSGGARHKVHRIG</sequence>
<dbReference type="InterPro" id="IPR038729">
    <property type="entry name" value="Rad50/SbcC_AAA"/>
</dbReference>
<dbReference type="SUPFAM" id="SSF52540">
    <property type="entry name" value="P-loop containing nucleoside triphosphate hydrolases"/>
    <property type="match status" value="1"/>
</dbReference>
<dbReference type="AlphaFoldDB" id="A0A4Y3PRJ6"/>
<dbReference type="Proteomes" id="UP000316882">
    <property type="component" value="Unassembled WGS sequence"/>
</dbReference>
<dbReference type="RefSeq" id="WP_122964498.1">
    <property type="nucleotide sequence ID" value="NZ_BJMH01000024.1"/>
</dbReference>
<evidence type="ECO:0000256" key="1">
    <source>
        <dbReference type="SAM" id="Coils"/>
    </source>
</evidence>
<evidence type="ECO:0000313" key="6">
    <source>
        <dbReference type="Proteomes" id="UP000316882"/>
    </source>
</evidence>
<keyword evidence="3" id="KW-1133">Transmembrane helix</keyword>
<keyword evidence="3" id="KW-0472">Membrane</keyword>
<name>A0A4Y3PRJ6_BREPA</name>
<reference evidence="5 6" key="1">
    <citation type="submission" date="2019-06" db="EMBL/GenBank/DDBJ databases">
        <title>Whole genome shotgun sequence of Brevibacillus parabrevis NBRC 12334.</title>
        <authorList>
            <person name="Hosoyama A."/>
            <person name="Uohara A."/>
            <person name="Ohji S."/>
            <person name="Ichikawa N."/>
        </authorList>
    </citation>
    <scope>NUCLEOTIDE SEQUENCE [LARGE SCALE GENOMIC DNA]</scope>
    <source>
        <strain evidence="5 6">NBRC 12334</strain>
    </source>
</reference>
<dbReference type="Gene3D" id="3.40.50.300">
    <property type="entry name" value="P-loop containing nucleotide triphosphate hydrolases"/>
    <property type="match status" value="2"/>
</dbReference>
<evidence type="ECO:0000313" key="5">
    <source>
        <dbReference type="EMBL" id="GEB34576.1"/>
    </source>
</evidence>
<feature type="transmembrane region" description="Helical" evidence="3">
    <location>
        <begin position="373"/>
        <end position="393"/>
    </location>
</feature>
<dbReference type="EMBL" id="BJMH01000024">
    <property type="protein sequence ID" value="GEB34576.1"/>
    <property type="molecule type" value="Genomic_DNA"/>
</dbReference>
<dbReference type="GO" id="GO:0006302">
    <property type="term" value="P:double-strand break repair"/>
    <property type="evidence" value="ECO:0007669"/>
    <property type="project" value="InterPro"/>
</dbReference>
<proteinExistence type="predicted"/>
<feature type="region of interest" description="Disordered" evidence="2">
    <location>
        <begin position="350"/>
        <end position="370"/>
    </location>
</feature>
<evidence type="ECO:0000256" key="2">
    <source>
        <dbReference type="SAM" id="MobiDB-lite"/>
    </source>
</evidence>
<feature type="compositionally biased region" description="Low complexity" evidence="2">
    <location>
        <begin position="350"/>
        <end position="365"/>
    </location>
</feature>
<keyword evidence="3" id="KW-0812">Transmembrane</keyword>